<evidence type="ECO:0000313" key="2">
    <source>
        <dbReference type="Proteomes" id="UP000271587"/>
    </source>
</evidence>
<dbReference type="KEGG" id="cgk:CGERO_01060"/>
<name>A0A3G6IY21_9CORY</name>
<reference evidence="1 2" key="1">
    <citation type="submission" date="2018-11" db="EMBL/GenBank/DDBJ databases">
        <authorList>
            <person name="Kleinhagauer T."/>
            <person name="Glaeser S.P."/>
            <person name="Spergser J."/>
            <person name="Ruckert C."/>
            <person name="Kaempfer P."/>
            <person name="Busse H.-J."/>
        </authorList>
    </citation>
    <scope>NUCLEOTIDE SEQUENCE [LARGE SCALE GENOMIC DNA]</scope>
    <source>
        <strain evidence="1 2">W8</strain>
    </source>
</reference>
<evidence type="ECO:0000313" key="1">
    <source>
        <dbReference type="EMBL" id="AZA10547.1"/>
    </source>
</evidence>
<accession>A0A3G6IY21</accession>
<organism evidence="1 2">
    <name type="scientific">Corynebacterium gerontici</name>
    <dbReference type="NCBI Taxonomy" id="2079234"/>
    <lineage>
        <taxon>Bacteria</taxon>
        <taxon>Bacillati</taxon>
        <taxon>Actinomycetota</taxon>
        <taxon>Actinomycetes</taxon>
        <taxon>Mycobacteriales</taxon>
        <taxon>Corynebacteriaceae</taxon>
        <taxon>Corynebacterium</taxon>
    </lineage>
</organism>
<proteinExistence type="predicted"/>
<dbReference type="AlphaFoldDB" id="A0A3G6IY21"/>
<sequence length="65" mass="7154">MADGIDLLQPQRSAVTAAAGWIVARSEGPSKSSPQRFEKVDLNINVTEDKFQGTKPVALQFHTYH</sequence>
<dbReference type="EMBL" id="CP033897">
    <property type="protein sequence ID" value="AZA10547.1"/>
    <property type="molecule type" value="Genomic_DNA"/>
</dbReference>
<protein>
    <submittedName>
        <fullName evidence="1">Uncharacterized protein</fullName>
    </submittedName>
</protein>
<gene>
    <name evidence="1" type="ORF">CGERO_01060</name>
</gene>
<dbReference type="Proteomes" id="UP000271587">
    <property type="component" value="Chromosome"/>
</dbReference>
<keyword evidence="2" id="KW-1185">Reference proteome</keyword>